<dbReference type="AlphaFoldDB" id="A0A0A1U8C2"/>
<keyword evidence="2" id="KW-1185">Reference proteome</keyword>
<name>A0A0A1U8C2_ENTIV</name>
<gene>
    <name evidence="1" type="ORF">EIN_268270</name>
</gene>
<dbReference type="EMBL" id="KB206479">
    <property type="protein sequence ID" value="ELP91081.1"/>
    <property type="molecule type" value="Genomic_DNA"/>
</dbReference>
<evidence type="ECO:0000313" key="2">
    <source>
        <dbReference type="Proteomes" id="UP000014680"/>
    </source>
</evidence>
<dbReference type="Proteomes" id="UP000014680">
    <property type="component" value="Unassembled WGS sequence"/>
</dbReference>
<sequence length="623" mass="70420">MTTRLERMYLMNVVLYLPTTECVYTFFLISRTCGEAVTSLKTNPYAISEDLCYELKLFSGLETIHADVNQLKEMESADLSRIHLFDLTGGFVRFKDCQSLRNKVVKISKEIRFKEKVQFSKMCNLRTLKVSMEQQLENMKFWKSLNTLPKLNTLILGIIGLDVKDLMESFKALTNSKLKIILKIHHGKENDVQMILQKFPQFKVCCIENELSESVVKQNAILMPNKDGALFVSQDLLFSQNFSSVMKQYNTFSLVVENDKRVLQYKSARLNIENNLCLTDLCLKNVMTTKPVSLILPTSLTALTVDSCTAFTSLQNVRKIGLKELCLVNVLTALPNSLTALTLCKIGDNYPPSIKANLKKIVLHQCNFCDLEFPKTVEIVEVEQCALISIKLDNIKKLDIIRCTQLSQLSVNSVDSLFIHSCHLLTALMVKEVRTDARFVGCKFSKEINVDNVRRLQMEYTVAPLPDNFPNLQELTSIRSTSVVYSNMESLTKLVADKTKALPNNLVDLTVSNCLSLAKLSYPKTLRKMEFSFCNDLSVVDDVPEQITSLDISNCPSLHRIAAIGSKIKHLGITDCEQLHELVVPNSLNDITLMLCENLTRIENLEHTQLSAETRSALISSYS</sequence>
<dbReference type="VEuPathDB" id="AmoebaDB:EIN_268270"/>
<dbReference type="Gene3D" id="3.80.10.10">
    <property type="entry name" value="Ribonuclease Inhibitor"/>
    <property type="match status" value="1"/>
</dbReference>
<protein>
    <submittedName>
        <fullName evidence="1">Uncharacterized protein</fullName>
    </submittedName>
</protein>
<dbReference type="RefSeq" id="XP_004257852.1">
    <property type="nucleotide sequence ID" value="XM_004257804.1"/>
</dbReference>
<accession>A0A0A1U8C2</accession>
<proteinExistence type="predicted"/>
<dbReference type="SUPFAM" id="SSF52047">
    <property type="entry name" value="RNI-like"/>
    <property type="match status" value="1"/>
</dbReference>
<dbReference type="OrthoDB" id="550575at2759"/>
<organism evidence="1 2">
    <name type="scientific">Entamoeba invadens IP1</name>
    <dbReference type="NCBI Taxonomy" id="370355"/>
    <lineage>
        <taxon>Eukaryota</taxon>
        <taxon>Amoebozoa</taxon>
        <taxon>Evosea</taxon>
        <taxon>Archamoebae</taxon>
        <taxon>Mastigamoebida</taxon>
        <taxon>Entamoebidae</taxon>
        <taxon>Entamoeba</taxon>
    </lineage>
</organism>
<evidence type="ECO:0000313" key="1">
    <source>
        <dbReference type="EMBL" id="ELP91081.1"/>
    </source>
</evidence>
<dbReference type="InterPro" id="IPR032675">
    <property type="entry name" value="LRR_dom_sf"/>
</dbReference>
<dbReference type="GeneID" id="14890028"/>
<dbReference type="KEGG" id="eiv:EIN_268270"/>
<reference evidence="1 2" key="1">
    <citation type="submission" date="2012-10" db="EMBL/GenBank/DDBJ databases">
        <authorList>
            <person name="Zafar N."/>
            <person name="Inman J."/>
            <person name="Hall N."/>
            <person name="Lorenzi H."/>
            <person name="Caler E."/>
        </authorList>
    </citation>
    <scope>NUCLEOTIDE SEQUENCE [LARGE SCALE GENOMIC DNA]</scope>
    <source>
        <strain evidence="1 2">IP1</strain>
    </source>
</reference>